<feature type="region of interest" description="Disordered" evidence="1">
    <location>
        <begin position="93"/>
        <end position="119"/>
    </location>
</feature>
<protein>
    <submittedName>
        <fullName evidence="2">Uncharacterized protein</fullName>
    </submittedName>
</protein>
<dbReference type="EMBL" id="JAFBMS010000038">
    <property type="protein sequence ID" value="KAG9341072.1"/>
    <property type="molecule type" value="Genomic_DNA"/>
</dbReference>
<proteinExistence type="predicted"/>
<keyword evidence="3" id="KW-1185">Reference proteome</keyword>
<sequence>MLGHLRVGSGFEAFCLRTATHTKHHRRESWFAPCRCVITPSGYTPKRRELRIHSDPGEPASCLQTRFLFGTTESPTLSIHGNSEPQRRLCQTKRLPMSDRSPMTAGGTGESRSPGCKTGHDAAEHRMFHFAGRKGGVALETQVDLSVCMAFFLPPPPTCYKTPEDLGAVRDEMLTELKCRHFITEQAPATLVYLLKSLFTCRLFFRLDAGEMLTRSLQAVLHKCSIASSRAEA</sequence>
<evidence type="ECO:0000313" key="2">
    <source>
        <dbReference type="EMBL" id="KAG9341072.1"/>
    </source>
</evidence>
<gene>
    <name evidence="2" type="ORF">JZ751_019826</name>
</gene>
<comment type="caution">
    <text evidence="2">The sequence shown here is derived from an EMBL/GenBank/DDBJ whole genome shotgun (WGS) entry which is preliminary data.</text>
</comment>
<name>A0A8T2NU02_9TELE</name>
<reference evidence="2" key="1">
    <citation type="thesis" date="2021" institute="BYU ScholarsArchive" country="Provo, UT, USA">
        <title>Applications of and Algorithms for Genome Assembly and Genomic Analyses with an Emphasis on Marine Teleosts.</title>
        <authorList>
            <person name="Pickett B.D."/>
        </authorList>
    </citation>
    <scope>NUCLEOTIDE SEQUENCE</scope>
    <source>
        <strain evidence="2">HI-2016</strain>
    </source>
</reference>
<accession>A0A8T2NU02</accession>
<evidence type="ECO:0000256" key="1">
    <source>
        <dbReference type="SAM" id="MobiDB-lite"/>
    </source>
</evidence>
<dbReference type="Proteomes" id="UP000824540">
    <property type="component" value="Unassembled WGS sequence"/>
</dbReference>
<organism evidence="2 3">
    <name type="scientific">Albula glossodonta</name>
    <name type="common">roundjaw bonefish</name>
    <dbReference type="NCBI Taxonomy" id="121402"/>
    <lineage>
        <taxon>Eukaryota</taxon>
        <taxon>Metazoa</taxon>
        <taxon>Chordata</taxon>
        <taxon>Craniata</taxon>
        <taxon>Vertebrata</taxon>
        <taxon>Euteleostomi</taxon>
        <taxon>Actinopterygii</taxon>
        <taxon>Neopterygii</taxon>
        <taxon>Teleostei</taxon>
        <taxon>Albuliformes</taxon>
        <taxon>Albulidae</taxon>
        <taxon>Albula</taxon>
    </lineage>
</organism>
<evidence type="ECO:0000313" key="3">
    <source>
        <dbReference type="Proteomes" id="UP000824540"/>
    </source>
</evidence>
<dbReference type="AlphaFoldDB" id="A0A8T2NU02"/>